<evidence type="ECO:0000259" key="17">
    <source>
        <dbReference type="PROSITE" id="PS51194"/>
    </source>
</evidence>
<dbReference type="InterPro" id="IPR001650">
    <property type="entry name" value="Helicase_C-like"/>
</dbReference>
<keyword evidence="3 15" id="KW-0547">Nucleotide-binding</keyword>
<keyword evidence="11" id="KW-0413">Isomerase</keyword>
<keyword evidence="10 15" id="KW-0234">DNA repair</keyword>
<dbReference type="Gene3D" id="3.40.50.300">
    <property type="entry name" value="P-loop containing nucleotide triphosphate hydrolases"/>
    <property type="match status" value="2"/>
</dbReference>
<keyword evidence="7 15" id="KW-0067">ATP-binding</keyword>
<dbReference type="NCBIfam" id="TIGR00643">
    <property type="entry name" value="recG"/>
    <property type="match status" value="1"/>
</dbReference>
<evidence type="ECO:0000256" key="5">
    <source>
        <dbReference type="ARBA" id="ARBA00022801"/>
    </source>
</evidence>
<dbReference type="NCBIfam" id="NF008168">
    <property type="entry name" value="PRK10917.2-2"/>
    <property type="match status" value="1"/>
</dbReference>
<evidence type="ECO:0000259" key="16">
    <source>
        <dbReference type="PROSITE" id="PS51192"/>
    </source>
</evidence>
<comment type="similarity">
    <text evidence="1 15">Belongs to the helicase family. RecG subfamily.</text>
</comment>
<dbReference type="EC" id="5.6.2.4" evidence="13 15"/>
<evidence type="ECO:0000256" key="2">
    <source>
        <dbReference type="ARBA" id="ARBA00017846"/>
    </source>
</evidence>
<evidence type="ECO:0000256" key="1">
    <source>
        <dbReference type="ARBA" id="ARBA00007504"/>
    </source>
</evidence>
<dbReference type="SUPFAM" id="SSF52540">
    <property type="entry name" value="P-loop containing nucleoside triphosphate hydrolases"/>
    <property type="match status" value="2"/>
</dbReference>
<dbReference type="Pfam" id="PF00270">
    <property type="entry name" value="DEAD"/>
    <property type="match status" value="1"/>
</dbReference>
<dbReference type="Pfam" id="PF17191">
    <property type="entry name" value="RecG_wedge"/>
    <property type="match status" value="1"/>
</dbReference>
<evidence type="ECO:0000256" key="7">
    <source>
        <dbReference type="ARBA" id="ARBA00022840"/>
    </source>
</evidence>
<dbReference type="PANTHER" id="PTHR47964">
    <property type="entry name" value="ATP-DEPENDENT DNA HELICASE HOMOLOG RECG, CHLOROPLASTIC"/>
    <property type="match status" value="1"/>
</dbReference>
<evidence type="ECO:0000256" key="14">
    <source>
        <dbReference type="ARBA" id="ARBA00048988"/>
    </source>
</evidence>
<dbReference type="CDD" id="cd18811">
    <property type="entry name" value="SF2_C_RecG"/>
    <property type="match status" value="1"/>
</dbReference>
<keyword evidence="19" id="KW-1185">Reference proteome</keyword>
<dbReference type="InterPro" id="IPR004609">
    <property type="entry name" value="ATP-dep_DNA_helicase_RecG"/>
</dbReference>
<dbReference type="Gene3D" id="2.40.50.140">
    <property type="entry name" value="Nucleic acid-binding proteins"/>
    <property type="match status" value="1"/>
</dbReference>
<comment type="catalytic activity">
    <reaction evidence="12 15">
        <text>Couples ATP hydrolysis with the unwinding of duplex DNA by translocating in the 3'-5' direction.</text>
        <dbReference type="EC" id="5.6.2.4"/>
    </reaction>
</comment>
<accession>A0ABW5TKQ4</accession>
<dbReference type="PROSITE" id="PS51192">
    <property type="entry name" value="HELICASE_ATP_BIND_1"/>
    <property type="match status" value="1"/>
</dbReference>
<evidence type="ECO:0000256" key="10">
    <source>
        <dbReference type="ARBA" id="ARBA00023204"/>
    </source>
</evidence>
<dbReference type="Pfam" id="PF19833">
    <property type="entry name" value="RecG_dom3_C"/>
    <property type="match status" value="1"/>
</dbReference>
<dbReference type="CDD" id="cd17992">
    <property type="entry name" value="DEXHc_RecG"/>
    <property type="match status" value="1"/>
</dbReference>
<dbReference type="RefSeq" id="WP_379981451.1">
    <property type="nucleotide sequence ID" value="NZ_JBHUMO010000044.1"/>
</dbReference>
<keyword evidence="6 15" id="KW-0347">Helicase</keyword>
<evidence type="ECO:0000256" key="15">
    <source>
        <dbReference type="RuleBase" id="RU363016"/>
    </source>
</evidence>
<dbReference type="Pfam" id="PF00271">
    <property type="entry name" value="Helicase_C"/>
    <property type="match status" value="1"/>
</dbReference>
<dbReference type="CDD" id="cd04488">
    <property type="entry name" value="RecG_wedge_OBF"/>
    <property type="match status" value="1"/>
</dbReference>
<keyword evidence="9 15" id="KW-0233">DNA recombination</keyword>
<dbReference type="GO" id="GO:0016787">
    <property type="term" value="F:hydrolase activity"/>
    <property type="evidence" value="ECO:0007669"/>
    <property type="project" value="UniProtKB-KW"/>
</dbReference>
<evidence type="ECO:0000256" key="6">
    <source>
        <dbReference type="ARBA" id="ARBA00022806"/>
    </source>
</evidence>
<reference evidence="19" key="1">
    <citation type="journal article" date="2019" name="Int. J. Syst. Evol. Microbiol.">
        <title>The Global Catalogue of Microorganisms (GCM) 10K type strain sequencing project: providing services to taxonomists for standard genome sequencing and annotation.</title>
        <authorList>
            <consortium name="The Broad Institute Genomics Platform"/>
            <consortium name="The Broad Institute Genome Sequencing Center for Infectious Disease"/>
            <person name="Wu L."/>
            <person name="Ma J."/>
        </authorList>
    </citation>
    <scope>NUCLEOTIDE SEQUENCE [LARGE SCALE GENOMIC DNA]</scope>
    <source>
        <strain evidence="19">TISTR 932</strain>
    </source>
</reference>
<comment type="caution">
    <text evidence="18">The sequence shown here is derived from an EMBL/GenBank/DDBJ whole genome shotgun (WGS) entry which is preliminary data.</text>
</comment>
<protein>
    <recommendedName>
        <fullName evidence="2 15">ATP-dependent DNA helicase RecG</fullName>
        <ecNumber evidence="13 15">5.6.2.4</ecNumber>
    </recommendedName>
</protein>
<dbReference type="SUPFAM" id="SSF50249">
    <property type="entry name" value="Nucleic acid-binding proteins"/>
    <property type="match status" value="1"/>
</dbReference>
<gene>
    <name evidence="18" type="primary">recG</name>
    <name evidence="18" type="ORF">ACFSR0_07480</name>
</gene>
<keyword evidence="4 15" id="KW-0227">DNA damage</keyword>
<evidence type="ECO:0000256" key="3">
    <source>
        <dbReference type="ARBA" id="ARBA00022741"/>
    </source>
</evidence>
<feature type="domain" description="Helicase ATP-binding" evidence="16">
    <location>
        <begin position="266"/>
        <end position="427"/>
    </location>
</feature>
<dbReference type="GO" id="GO:0003678">
    <property type="term" value="F:DNA helicase activity"/>
    <property type="evidence" value="ECO:0007669"/>
    <property type="project" value="UniProtKB-EC"/>
</dbReference>
<dbReference type="InterPro" id="IPR047112">
    <property type="entry name" value="RecG/Mfd"/>
</dbReference>
<evidence type="ECO:0000256" key="8">
    <source>
        <dbReference type="ARBA" id="ARBA00023125"/>
    </source>
</evidence>
<dbReference type="PROSITE" id="PS51194">
    <property type="entry name" value="HELICASE_CTER"/>
    <property type="match status" value="1"/>
</dbReference>
<dbReference type="SMART" id="SM00490">
    <property type="entry name" value="HELICc"/>
    <property type="match status" value="1"/>
</dbReference>
<dbReference type="InterPro" id="IPR012340">
    <property type="entry name" value="NA-bd_OB-fold"/>
</dbReference>
<dbReference type="InterPro" id="IPR014001">
    <property type="entry name" value="Helicase_ATP-bd"/>
</dbReference>
<evidence type="ECO:0000256" key="9">
    <source>
        <dbReference type="ARBA" id="ARBA00023172"/>
    </source>
</evidence>
<evidence type="ECO:0000256" key="13">
    <source>
        <dbReference type="ARBA" id="ARBA00034808"/>
    </source>
</evidence>
<proteinExistence type="inferred from homology"/>
<evidence type="ECO:0000313" key="19">
    <source>
        <dbReference type="Proteomes" id="UP001597427"/>
    </source>
</evidence>
<dbReference type="PANTHER" id="PTHR47964:SF1">
    <property type="entry name" value="ATP-DEPENDENT DNA HELICASE HOMOLOG RECG, CHLOROPLASTIC"/>
    <property type="match status" value="1"/>
</dbReference>
<name>A0ABW5TKQ4_9ENTE</name>
<dbReference type="SMART" id="SM00487">
    <property type="entry name" value="DEXDc"/>
    <property type="match status" value="1"/>
</dbReference>
<comment type="function">
    <text evidence="15">Plays a critical role in recombination and DNA repair. Helps process Holliday junction intermediates to mature products by catalyzing branch migration. Has replication fork regression activity, unwinds stalled or blocked replication forks to make a HJ that can be resolved. Has a DNA unwinding activity characteristic of a DNA helicase with 3'-5' polarity.</text>
</comment>
<dbReference type="InterPro" id="IPR045562">
    <property type="entry name" value="RecG_dom3_C"/>
</dbReference>
<keyword evidence="8" id="KW-0238">DNA-binding</keyword>
<organism evidence="18 19">
    <name type="scientific">Enterococcus camelliae</name>
    <dbReference type="NCBI Taxonomy" id="453959"/>
    <lineage>
        <taxon>Bacteria</taxon>
        <taxon>Bacillati</taxon>
        <taxon>Bacillota</taxon>
        <taxon>Bacilli</taxon>
        <taxon>Lactobacillales</taxon>
        <taxon>Enterococcaceae</taxon>
        <taxon>Enterococcus</taxon>
    </lineage>
</organism>
<dbReference type="EMBL" id="JBHUMO010000044">
    <property type="protein sequence ID" value="MFD2729263.1"/>
    <property type="molecule type" value="Genomic_DNA"/>
</dbReference>
<feature type="domain" description="Helicase C-terminal" evidence="17">
    <location>
        <begin position="446"/>
        <end position="611"/>
    </location>
</feature>
<dbReference type="Proteomes" id="UP001597427">
    <property type="component" value="Unassembled WGS sequence"/>
</dbReference>
<comment type="catalytic activity">
    <reaction evidence="14 15">
        <text>ATP + H2O = ADP + phosphate + H(+)</text>
        <dbReference type="Rhea" id="RHEA:13065"/>
        <dbReference type="ChEBI" id="CHEBI:15377"/>
        <dbReference type="ChEBI" id="CHEBI:15378"/>
        <dbReference type="ChEBI" id="CHEBI:30616"/>
        <dbReference type="ChEBI" id="CHEBI:43474"/>
        <dbReference type="ChEBI" id="CHEBI:456216"/>
        <dbReference type="EC" id="5.6.2.4"/>
    </reaction>
</comment>
<evidence type="ECO:0000313" key="18">
    <source>
        <dbReference type="EMBL" id="MFD2729263.1"/>
    </source>
</evidence>
<evidence type="ECO:0000256" key="4">
    <source>
        <dbReference type="ARBA" id="ARBA00022763"/>
    </source>
</evidence>
<dbReference type="InterPro" id="IPR027417">
    <property type="entry name" value="P-loop_NTPase"/>
</dbReference>
<evidence type="ECO:0000256" key="12">
    <source>
        <dbReference type="ARBA" id="ARBA00034617"/>
    </source>
</evidence>
<sequence length="676" mass="77018">MLTQAVTALAGVGKKRQDALAELGITTIESLLTYYPFRYEDVQERQLSEIQDQEKVTLKGTVVSPAVMSRFGYKKTRLQFRMMQNHDVFQVSFFNQPYLKDKVVLAEEIVVYGKWDAKRKALTGMKIFGSGKQDSFAPVYHVSKQIRQTTLQELIKQGFLQYGEQIEEILPIQLIEKYRLMARKQAIYAMHFPTNMEEYKKAKRRVVFEEFFLFQMKLQGLKQAEKAEVNGLVLSYDSQLLKSFIKQLPFELTAAQKRVTNEICADLKSPKHMQRLLQGDVGSGKTIVAALALYATTTAGFQGALMVPTEILAQQHMESFVTLFDQMDITIALLTGSTKSKERKEILTELKNGTIDILIGTHALIQEDVDFAYLGLVITDEQHRFGVNQRKILREKGWKPDVLFMTATPIPRTLAITAYGEMDVSVIDELPKGRIPIETRWVRPPQLETVLEWAKKEMAKGHQMYVICPLIEESEMLDVQNAQKIYEDLQSFFEPTFAVGLLHGRMKPTEKEQIMEQFKENELQILVSTTVIEVGVNVPNATLMVIIDADRFGLAQLHQLRGRVGRGASASYCILVANPKNEVGKERMKVMTETTNGFIVSERDLALRGPGEIFGQRQSGLPEFLIADIVEHANVLEVAKQEAEWLWKQSNWQVVPSYHALANYLEESHKENVFFD</sequence>
<evidence type="ECO:0000256" key="11">
    <source>
        <dbReference type="ARBA" id="ARBA00023235"/>
    </source>
</evidence>
<dbReference type="InterPro" id="IPR011545">
    <property type="entry name" value="DEAD/DEAH_box_helicase_dom"/>
</dbReference>
<keyword evidence="5 15" id="KW-0378">Hydrolase</keyword>
<dbReference type="NCBIfam" id="NF008165">
    <property type="entry name" value="PRK10917.1-3"/>
    <property type="match status" value="1"/>
</dbReference>
<dbReference type="InterPro" id="IPR033454">
    <property type="entry name" value="RecG_wedge"/>
</dbReference>